<comment type="caution">
    <text evidence="2">The sequence shown here is derived from an EMBL/GenBank/DDBJ whole genome shotgun (WGS) entry which is preliminary data.</text>
</comment>
<organism evidence="2 3">
    <name type="scientific">Clostridium yunnanense</name>
    <dbReference type="NCBI Taxonomy" id="2800325"/>
    <lineage>
        <taxon>Bacteria</taxon>
        <taxon>Bacillati</taxon>
        <taxon>Bacillota</taxon>
        <taxon>Clostridia</taxon>
        <taxon>Eubacteriales</taxon>
        <taxon>Clostridiaceae</taxon>
        <taxon>Clostridium</taxon>
    </lineage>
</organism>
<dbReference type="Proteomes" id="UP000596739">
    <property type="component" value="Unassembled WGS sequence"/>
</dbReference>
<feature type="chain" id="PRO_5046777051" evidence="1">
    <location>
        <begin position="26"/>
        <end position="107"/>
    </location>
</feature>
<dbReference type="EMBL" id="JAENHN010000064">
    <property type="protein sequence ID" value="MBK1813460.1"/>
    <property type="molecule type" value="Genomic_DNA"/>
</dbReference>
<evidence type="ECO:0000256" key="1">
    <source>
        <dbReference type="SAM" id="SignalP"/>
    </source>
</evidence>
<dbReference type="RefSeq" id="WP_200273626.1">
    <property type="nucleotide sequence ID" value="NZ_JAENHN010000064.1"/>
</dbReference>
<name>A0ABS1EVU6_9CLOT</name>
<sequence>MKNKFKKTALAIAVLGIFASIPSQSATVANAKPIGCCDNPRVVTRTIDVDDVVESCSVSSHYDSEHECMISYTILRDDQVCANCGATWKTGKTYRTNVVHTRLRTKD</sequence>
<feature type="signal peptide" evidence="1">
    <location>
        <begin position="1"/>
        <end position="25"/>
    </location>
</feature>
<reference evidence="3" key="1">
    <citation type="submission" date="2021-01" db="EMBL/GenBank/DDBJ databases">
        <title>Genome public.</title>
        <authorList>
            <person name="Liu C."/>
            <person name="Sun Q."/>
        </authorList>
    </citation>
    <scope>NUCLEOTIDE SEQUENCE [LARGE SCALE GENOMIC DNA]</scope>
    <source>
        <strain evidence="3">YIM B02505</strain>
    </source>
</reference>
<accession>A0ABS1EVU6</accession>
<evidence type="ECO:0000313" key="2">
    <source>
        <dbReference type="EMBL" id="MBK1813460.1"/>
    </source>
</evidence>
<gene>
    <name evidence="2" type="ORF">JHL18_22850</name>
</gene>
<keyword evidence="1" id="KW-0732">Signal</keyword>
<evidence type="ECO:0000313" key="3">
    <source>
        <dbReference type="Proteomes" id="UP000596739"/>
    </source>
</evidence>
<protein>
    <submittedName>
        <fullName evidence="2">Uncharacterized protein</fullName>
    </submittedName>
</protein>
<keyword evidence="3" id="KW-1185">Reference proteome</keyword>
<proteinExistence type="predicted"/>